<sequence length="438" mass="45791">MVVFAALVFAAAGPVAVLALGAAVEVQMDHRFDRIARDMAGNIRSQPDMAAAVTALAARTPVHLRWIALTAGDGRLVAGNLGQWPDSLPRLAGNVTVAAELGPVRAAVIGMADGGFLLIATPMPERVFLTALEGEVALATSAIMLLAGVAAGVLIARRALHRLDRVNRTAATILAGDLSRRVPRDGGDDEYDQLADNLNAMLDRIQGLVGTVRGITHNIAHDLRSPLNRLRGRLEVALMTERSPAEYQQALAAAMDQADSIVATFNALLTIARIEGGVANLDRRAVDVTEAVESLGDLYQPLAEESGLDLRIEVDPGLLIAGDPHLVSQALNNLLDNAIKYTPAGGFVRLSAHLTPQGICVSVRDSGPGIAADQRGKVLEHFVRLDPARHLPGAGLGLSLVAAVVQTHGAVLSLQDGASQDGGPGLLISLTFPPLTSS</sequence>
<accession>A0ABS5I6W6</accession>
<dbReference type="InterPro" id="IPR036097">
    <property type="entry name" value="HisK_dim/P_sf"/>
</dbReference>
<organism evidence="14 15">
    <name type="scientific">Magnetospirillum sulfuroxidans</name>
    <dbReference type="NCBI Taxonomy" id="611300"/>
    <lineage>
        <taxon>Bacteria</taxon>
        <taxon>Pseudomonadati</taxon>
        <taxon>Pseudomonadota</taxon>
        <taxon>Alphaproteobacteria</taxon>
        <taxon>Rhodospirillales</taxon>
        <taxon>Rhodospirillaceae</taxon>
        <taxon>Magnetospirillum</taxon>
    </lineage>
</organism>
<evidence type="ECO:0000256" key="8">
    <source>
        <dbReference type="ARBA" id="ARBA00022989"/>
    </source>
</evidence>
<evidence type="ECO:0000313" key="14">
    <source>
        <dbReference type="EMBL" id="MBR9970162.1"/>
    </source>
</evidence>
<dbReference type="CDD" id="cd00075">
    <property type="entry name" value="HATPase"/>
    <property type="match status" value="1"/>
</dbReference>
<dbReference type="EC" id="2.7.13.3" evidence="3"/>
<dbReference type="SMART" id="SM00388">
    <property type="entry name" value="HisKA"/>
    <property type="match status" value="1"/>
</dbReference>
<dbReference type="SMART" id="SM00304">
    <property type="entry name" value="HAMP"/>
    <property type="match status" value="1"/>
</dbReference>
<reference evidence="14 15" key="1">
    <citation type="submission" date="2021-04" db="EMBL/GenBank/DDBJ databases">
        <title>Magnetospirillum sulfuroxidans sp. nov., a facultative chemolithoautotrophic sulfur-oxidizing alphaproteobacterium isolated from freshwater sediment and proposals for Paramagetospirillum gen. nov., and Magnetospirillaceae fam. nov.</title>
        <authorList>
            <person name="Koziaeva V."/>
            <person name="Geelhoed J.S."/>
            <person name="Sorokin D.Y."/>
            <person name="Grouzdev D.S."/>
        </authorList>
    </citation>
    <scope>NUCLEOTIDE SEQUENCE [LARGE SCALE GENOMIC DNA]</scope>
    <source>
        <strain evidence="14 15">J10</strain>
    </source>
</reference>
<evidence type="ECO:0000256" key="7">
    <source>
        <dbReference type="ARBA" id="ARBA00022777"/>
    </source>
</evidence>
<evidence type="ECO:0000256" key="10">
    <source>
        <dbReference type="ARBA" id="ARBA00023136"/>
    </source>
</evidence>
<dbReference type="InterPro" id="IPR003660">
    <property type="entry name" value="HAMP_dom"/>
</dbReference>
<dbReference type="EMBL" id="JAGTUF010000001">
    <property type="protein sequence ID" value="MBR9970162.1"/>
    <property type="molecule type" value="Genomic_DNA"/>
</dbReference>
<comment type="subcellular location">
    <subcellularLocation>
        <location evidence="2">Membrane</location>
    </subcellularLocation>
</comment>
<feature type="transmembrane region" description="Helical" evidence="11">
    <location>
        <begin position="136"/>
        <end position="156"/>
    </location>
</feature>
<evidence type="ECO:0000256" key="3">
    <source>
        <dbReference type="ARBA" id="ARBA00012438"/>
    </source>
</evidence>
<evidence type="ECO:0000259" key="12">
    <source>
        <dbReference type="PROSITE" id="PS50109"/>
    </source>
</evidence>
<evidence type="ECO:0000313" key="15">
    <source>
        <dbReference type="Proteomes" id="UP000680714"/>
    </source>
</evidence>
<dbReference type="PROSITE" id="PS50885">
    <property type="entry name" value="HAMP"/>
    <property type="match status" value="1"/>
</dbReference>
<keyword evidence="4" id="KW-0597">Phosphoprotein</keyword>
<feature type="domain" description="HAMP" evidence="13">
    <location>
        <begin position="157"/>
        <end position="210"/>
    </location>
</feature>
<comment type="caution">
    <text evidence="14">The sequence shown here is derived from an EMBL/GenBank/DDBJ whole genome shotgun (WGS) entry which is preliminary data.</text>
</comment>
<proteinExistence type="predicted"/>
<protein>
    <recommendedName>
        <fullName evidence="3">histidine kinase</fullName>
        <ecNumber evidence="3">2.7.13.3</ecNumber>
    </recommendedName>
</protein>
<keyword evidence="5" id="KW-0808">Transferase</keyword>
<gene>
    <name evidence="14" type="ORF">KEC16_00360</name>
</gene>
<evidence type="ECO:0000256" key="2">
    <source>
        <dbReference type="ARBA" id="ARBA00004370"/>
    </source>
</evidence>
<dbReference type="PRINTS" id="PR00344">
    <property type="entry name" value="BCTRLSENSOR"/>
</dbReference>
<dbReference type="SUPFAM" id="SSF55874">
    <property type="entry name" value="ATPase domain of HSP90 chaperone/DNA topoisomerase II/histidine kinase"/>
    <property type="match status" value="1"/>
</dbReference>
<name>A0ABS5I6W6_9PROT</name>
<evidence type="ECO:0000256" key="1">
    <source>
        <dbReference type="ARBA" id="ARBA00000085"/>
    </source>
</evidence>
<dbReference type="SMART" id="SM00387">
    <property type="entry name" value="HATPase_c"/>
    <property type="match status" value="1"/>
</dbReference>
<keyword evidence="9" id="KW-0902">Two-component regulatory system</keyword>
<dbReference type="SUPFAM" id="SSF158472">
    <property type="entry name" value="HAMP domain-like"/>
    <property type="match status" value="1"/>
</dbReference>
<feature type="domain" description="Histidine kinase" evidence="12">
    <location>
        <begin position="218"/>
        <end position="436"/>
    </location>
</feature>
<dbReference type="InterPro" id="IPR004358">
    <property type="entry name" value="Sig_transdc_His_kin-like_C"/>
</dbReference>
<keyword evidence="10 11" id="KW-0472">Membrane</keyword>
<dbReference type="Gene3D" id="1.10.287.130">
    <property type="match status" value="1"/>
</dbReference>
<keyword evidence="7" id="KW-0418">Kinase</keyword>
<evidence type="ECO:0000256" key="11">
    <source>
        <dbReference type="SAM" id="Phobius"/>
    </source>
</evidence>
<dbReference type="InterPro" id="IPR003594">
    <property type="entry name" value="HATPase_dom"/>
</dbReference>
<dbReference type="InterPro" id="IPR005467">
    <property type="entry name" value="His_kinase_dom"/>
</dbReference>
<keyword evidence="6 11" id="KW-0812">Transmembrane</keyword>
<dbReference type="Proteomes" id="UP000680714">
    <property type="component" value="Unassembled WGS sequence"/>
</dbReference>
<comment type="catalytic activity">
    <reaction evidence="1">
        <text>ATP + protein L-histidine = ADP + protein N-phospho-L-histidine.</text>
        <dbReference type="EC" id="2.7.13.3"/>
    </reaction>
</comment>
<evidence type="ECO:0000259" key="13">
    <source>
        <dbReference type="PROSITE" id="PS50885"/>
    </source>
</evidence>
<keyword evidence="15" id="KW-1185">Reference proteome</keyword>
<dbReference type="Gene3D" id="6.10.340.10">
    <property type="match status" value="1"/>
</dbReference>
<dbReference type="PROSITE" id="PS50109">
    <property type="entry name" value="HIS_KIN"/>
    <property type="match status" value="1"/>
</dbReference>
<dbReference type="CDD" id="cd06225">
    <property type="entry name" value="HAMP"/>
    <property type="match status" value="1"/>
</dbReference>
<dbReference type="PANTHER" id="PTHR45436:SF8">
    <property type="entry name" value="HISTIDINE KINASE"/>
    <property type="match status" value="1"/>
</dbReference>
<evidence type="ECO:0000256" key="9">
    <source>
        <dbReference type="ARBA" id="ARBA00023012"/>
    </source>
</evidence>
<dbReference type="InterPro" id="IPR050428">
    <property type="entry name" value="TCS_sensor_his_kinase"/>
</dbReference>
<evidence type="ECO:0000256" key="5">
    <source>
        <dbReference type="ARBA" id="ARBA00022679"/>
    </source>
</evidence>
<keyword evidence="8 11" id="KW-1133">Transmembrane helix</keyword>
<dbReference type="InterPro" id="IPR036890">
    <property type="entry name" value="HATPase_C_sf"/>
</dbReference>
<dbReference type="Gene3D" id="3.30.565.10">
    <property type="entry name" value="Histidine kinase-like ATPase, C-terminal domain"/>
    <property type="match status" value="1"/>
</dbReference>
<evidence type="ECO:0000256" key="6">
    <source>
        <dbReference type="ARBA" id="ARBA00022692"/>
    </source>
</evidence>
<dbReference type="Pfam" id="PF00512">
    <property type="entry name" value="HisKA"/>
    <property type="match status" value="1"/>
</dbReference>
<dbReference type="InterPro" id="IPR003661">
    <property type="entry name" value="HisK_dim/P_dom"/>
</dbReference>
<dbReference type="SUPFAM" id="SSF47384">
    <property type="entry name" value="Homodimeric domain of signal transducing histidine kinase"/>
    <property type="match status" value="1"/>
</dbReference>
<dbReference type="CDD" id="cd00082">
    <property type="entry name" value="HisKA"/>
    <property type="match status" value="1"/>
</dbReference>
<dbReference type="Pfam" id="PF02518">
    <property type="entry name" value="HATPase_c"/>
    <property type="match status" value="1"/>
</dbReference>
<evidence type="ECO:0000256" key="4">
    <source>
        <dbReference type="ARBA" id="ARBA00022553"/>
    </source>
</evidence>
<dbReference type="RefSeq" id="WP_211545676.1">
    <property type="nucleotide sequence ID" value="NZ_JAGTUF010000001.1"/>
</dbReference>
<dbReference type="Pfam" id="PF00672">
    <property type="entry name" value="HAMP"/>
    <property type="match status" value="1"/>
</dbReference>
<dbReference type="PANTHER" id="PTHR45436">
    <property type="entry name" value="SENSOR HISTIDINE KINASE YKOH"/>
    <property type="match status" value="1"/>
</dbReference>